<feature type="compositionally biased region" description="Basic and acidic residues" evidence="1">
    <location>
        <begin position="333"/>
        <end position="353"/>
    </location>
</feature>
<feature type="transmembrane region" description="Helical" evidence="2">
    <location>
        <begin position="272"/>
        <end position="295"/>
    </location>
</feature>
<evidence type="ECO:0000256" key="1">
    <source>
        <dbReference type="SAM" id="MobiDB-lite"/>
    </source>
</evidence>
<keyword evidence="5" id="KW-1185">Reference proteome</keyword>
<dbReference type="EMBL" id="JH795864">
    <property type="protein sequence ID" value="EJU01460.1"/>
    <property type="molecule type" value="Genomic_DNA"/>
</dbReference>
<evidence type="ECO:0000313" key="5">
    <source>
        <dbReference type="Proteomes" id="UP000030653"/>
    </source>
</evidence>
<name>M5FZY4_DACPD</name>
<sequence length="583" mass="65538">MLSSTRRALLHLLVLPLLAQAQASWNFTVSSYPTQCGSLTLNWSGGVAPHTFTFLALAGTGVNYTDWGVGQRVDITPDANDTVQLDFVLPFPSGAPLVVVASDGEGWASGGTSALYTVQSSPTGDGSCLTNTTNTDYLTLVPTWTDPPVECTTMESVFYDVALPVQIQVVIPGGDSFIVESPLSNATSNNTDPEFTPPTMYTLLWPMPVPDQTELAYVVSDANGQLFVSGLTTVQAGNTSCLQSGEYAVTASPYAGPVATSLSNAGTANTKAIIGGVVGGVCGAMVFAILGLCLVHRRNRRKRQAQLKRNISLLSYPDIKRLRVDEDDKEVLVQKGGGERHGADWERKEKKLLPELPQAHRKPVTANWTREDVRPTEQQSRQEHRSIEQHNRPVERRPMEHQRRPSEQQYRPAEQQYKPTELQQHKPTEVQQYRLAEQQQHRPTEQQQYRPEAQYQPRTAEQQQPRTAGQQQQSRPSEQQRRAVEQQYRPAEQPRRSTEQQRQSTEQHNRPAEHHRPAAEWERRESARPTEQHARRSSERERPPVRSGEQYRKAPEWERRDGVRRPEQAVRSDYDHQAGRGRS</sequence>
<dbReference type="Proteomes" id="UP000030653">
    <property type="component" value="Unassembled WGS sequence"/>
</dbReference>
<feature type="signal peptide" evidence="3">
    <location>
        <begin position="1"/>
        <end position="23"/>
    </location>
</feature>
<evidence type="ECO:0000256" key="3">
    <source>
        <dbReference type="SAM" id="SignalP"/>
    </source>
</evidence>
<feature type="chain" id="PRO_5004067410" description="Mid2 domain-containing protein" evidence="3">
    <location>
        <begin position="24"/>
        <end position="583"/>
    </location>
</feature>
<reference evidence="4 5" key="1">
    <citation type="journal article" date="2012" name="Science">
        <title>The Paleozoic origin of enzymatic lignin decomposition reconstructed from 31 fungal genomes.</title>
        <authorList>
            <person name="Floudas D."/>
            <person name="Binder M."/>
            <person name="Riley R."/>
            <person name="Barry K."/>
            <person name="Blanchette R.A."/>
            <person name="Henrissat B."/>
            <person name="Martinez A.T."/>
            <person name="Otillar R."/>
            <person name="Spatafora J.W."/>
            <person name="Yadav J.S."/>
            <person name="Aerts A."/>
            <person name="Benoit I."/>
            <person name="Boyd A."/>
            <person name="Carlson A."/>
            <person name="Copeland A."/>
            <person name="Coutinho P.M."/>
            <person name="de Vries R.P."/>
            <person name="Ferreira P."/>
            <person name="Findley K."/>
            <person name="Foster B."/>
            <person name="Gaskell J."/>
            <person name="Glotzer D."/>
            <person name="Gorecki P."/>
            <person name="Heitman J."/>
            <person name="Hesse C."/>
            <person name="Hori C."/>
            <person name="Igarashi K."/>
            <person name="Jurgens J.A."/>
            <person name="Kallen N."/>
            <person name="Kersten P."/>
            <person name="Kohler A."/>
            <person name="Kuees U."/>
            <person name="Kumar T.K.A."/>
            <person name="Kuo A."/>
            <person name="LaButti K."/>
            <person name="Larrondo L.F."/>
            <person name="Lindquist E."/>
            <person name="Ling A."/>
            <person name="Lombard V."/>
            <person name="Lucas S."/>
            <person name="Lundell T."/>
            <person name="Martin R."/>
            <person name="McLaughlin D.J."/>
            <person name="Morgenstern I."/>
            <person name="Morin E."/>
            <person name="Murat C."/>
            <person name="Nagy L.G."/>
            <person name="Nolan M."/>
            <person name="Ohm R.A."/>
            <person name="Patyshakuliyeva A."/>
            <person name="Rokas A."/>
            <person name="Ruiz-Duenas F.J."/>
            <person name="Sabat G."/>
            <person name="Salamov A."/>
            <person name="Samejima M."/>
            <person name="Schmutz J."/>
            <person name="Slot J.C."/>
            <person name="St John F."/>
            <person name="Stenlid J."/>
            <person name="Sun H."/>
            <person name="Sun S."/>
            <person name="Syed K."/>
            <person name="Tsang A."/>
            <person name="Wiebenga A."/>
            <person name="Young D."/>
            <person name="Pisabarro A."/>
            <person name="Eastwood D.C."/>
            <person name="Martin F."/>
            <person name="Cullen D."/>
            <person name="Grigoriev I.V."/>
            <person name="Hibbett D.S."/>
        </authorList>
    </citation>
    <scope>NUCLEOTIDE SEQUENCE [LARGE SCALE GENOMIC DNA]</scope>
    <source>
        <strain evidence="4 5">DJM-731 SS1</strain>
    </source>
</reference>
<proteinExistence type="predicted"/>
<organism evidence="4 5">
    <name type="scientific">Dacryopinax primogenitus (strain DJM 731)</name>
    <name type="common">Brown rot fungus</name>
    <dbReference type="NCBI Taxonomy" id="1858805"/>
    <lineage>
        <taxon>Eukaryota</taxon>
        <taxon>Fungi</taxon>
        <taxon>Dikarya</taxon>
        <taxon>Basidiomycota</taxon>
        <taxon>Agaricomycotina</taxon>
        <taxon>Dacrymycetes</taxon>
        <taxon>Dacrymycetales</taxon>
        <taxon>Dacrymycetaceae</taxon>
        <taxon>Dacryopinax</taxon>
    </lineage>
</organism>
<keyword evidence="3" id="KW-0732">Signal</keyword>
<feature type="compositionally biased region" description="Basic and acidic residues" evidence="1">
    <location>
        <begin position="492"/>
        <end position="583"/>
    </location>
</feature>
<keyword evidence="2" id="KW-0472">Membrane</keyword>
<protein>
    <recommendedName>
        <fullName evidence="6">Mid2 domain-containing protein</fullName>
    </recommendedName>
</protein>
<evidence type="ECO:0000256" key="2">
    <source>
        <dbReference type="SAM" id="Phobius"/>
    </source>
</evidence>
<evidence type="ECO:0008006" key="6">
    <source>
        <dbReference type="Google" id="ProtNLM"/>
    </source>
</evidence>
<dbReference type="OrthoDB" id="2591431at2759"/>
<gene>
    <name evidence="4" type="ORF">DACRYDRAFT_108010</name>
</gene>
<feature type="compositionally biased region" description="Low complexity" evidence="1">
    <location>
        <begin position="462"/>
        <end position="477"/>
    </location>
</feature>
<dbReference type="HOGENOM" id="CLU_467698_0_0_1"/>
<evidence type="ECO:0000313" key="4">
    <source>
        <dbReference type="EMBL" id="EJU01460.1"/>
    </source>
</evidence>
<accession>M5FZY4</accession>
<dbReference type="STRING" id="1858805.M5FZY4"/>
<keyword evidence="2" id="KW-0812">Transmembrane</keyword>
<keyword evidence="2" id="KW-1133">Transmembrane helix</keyword>
<dbReference type="GeneID" id="63683635"/>
<feature type="compositionally biased region" description="Basic and acidic residues" evidence="1">
    <location>
        <begin position="369"/>
        <end position="406"/>
    </location>
</feature>
<dbReference type="AlphaFoldDB" id="M5FZY4"/>
<dbReference type="RefSeq" id="XP_040628357.1">
    <property type="nucleotide sequence ID" value="XM_040768573.1"/>
</dbReference>
<feature type="region of interest" description="Disordered" evidence="1">
    <location>
        <begin position="333"/>
        <end position="583"/>
    </location>
</feature>